<protein>
    <submittedName>
        <fullName evidence="1">Uncharacterized protein</fullName>
    </submittedName>
</protein>
<reference evidence="1 2" key="1">
    <citation type="submission" date="2020-08" db="EMBL/GenBank/DDBJ databases">
        <authorList>
            <person name="Liu C."/>
            <person name="Sun Q."/>
        </authorList>
    </citation>
    <scope>NUCLEOTIDE SEQUENCE [LARGE SCALE GENOMIC DNA]</scope>
    <source>
        <strain evidence="1 2">NSJ-57</strain>
    </source>
</reference>
<dbReference type="EMBL" id="CP060637">
    <property type="protein sequence ID" value="QNM15486.1"/>
    <property type="molecule type" value="Genomic_DNA"/>
</dbReference>
<organism evidence="1 2">
    <name type="scientific">Fusobacterium hominis</name>
    <dbReference type="NCBI Taxonomy" id="2764326"/>
    <lineage>
        <taxon>Bacteria</taxon>
        <taxon>Fusobacteriati</taxon>
        <taxon>Fusobacteriota</taxon>
        <taxon>Fusobacteriia</taxon>
        <taxon>Fusobacteriales</taxon>
        <taxon>Fusobacteriaceae</taxon>
        <taxon>Fusobacterium</taxon>
    </lineage>
</organism>
<dbReference type="RefSeq" id="WP_187422952.1">
    <property type="nucleotide sequence ID" value="NZ_CP060637.1"/>
</dbReference>
<keyword evidence="2" id="KW-1185">Reference proteome</keyword>
<accession>A0A7G9GXF4</accession>
<dbReference type="KEGG" id="fho:H9Q81_01205"/>
<sequence>MTKKEQMVIAGIRCLHKTINEHVAAWQSEFKNNDGVLKANYKIAMYTFRKVINQLYSKFENIKLKDSYINSFVDDLKDFNLIVSNRETKNFLVDPKKQRYLPGDDFIDNIYLTNLFLARLQEEYELTIQRMNLESDFDKIIKNVNYYSNFFEKEIVIK</sequence>
<proteinExistence type="predicted"/>
<gene>
    <name evidence="1" type="ORF">H9Q81_01205</name>
</gene>
<evidence type="ECO:0000313" key="1">
    <source>
        <dbReference type="EMBL" id="QNM15486.1"/>
    </source>
</evidence>
<name>A0A7G9GXF4_9FUSO</name>
<dbReference type="Proteomes" id="UP000515913">
    <property type="component" value="Chromosome"/>
</dbReference>
<dbReference type="AlphaFoldDB" id="A0A7G9GXF4"/>
<evidence type="ECO:0000313" key="2">
    <source>
        <dbReference type="Proteomes" id="UP000515913"/>
    </source>
</evidence>